<evidence type="ECO:0000313" key="2">
    <source>
        <dbReference type="Proteomes" id="UP000499080"/>
    </source>
</evidence>
<evidence type="ECO:0000313" key="1">
    <source>
        <dbReference type="EMBL" id="GBM39083.1"/>
    </source>
</evidence>
<dbReference type="Proteomes" id="UP000499080">
    <property type="component" value="Unassembled WGS sequence"/>
</dbReference>
<sequence>MPVAGVMETGYSTAFWGVGKSFISFGADRTDGNLVSLCTTVENDFSPYQVCLVRQMLLILTRLPPFFDSSTCGNPVQSFSPGGRTVEYSERKTWDSSLSTT</sequence>
<reference evidence="1 2" key="1">
    <citation type="journal article" date="2019" name="Sci. Rep.">
        <title>Orb-weaving spider Araneus ventricosus genome elucidates the spidroin gene catalogue.</title>
        <authorList>
            <person name="Kono N."/>
            <person name="Nakamura H."/>
            <person name="Ohtoshi R."/>
            <person name="Moran D.A.P."/>
            <person name="Shinohara A."/>
            <person name="Yoshida Y."/>
            <person name="Fujiwara M."/>
            <person name="Mori M."/>
            <person name="Tomita M."/>
            <person name="Arakawa K."/>
        </authorList>
    </citation>
    <scope>NUCLEOTIDE SEQUENCE [LARGE SCALE GENOMIC DNA]</scope>
</reference>
<accession>A0A4Y2FC32</accession>
<name>A0A4Y2FC32_ARAVE</name>
<keyword evidence="2" id="KW-1185">Reference proteome</keyword>
<gene>
    <name evidence="1" type="ORF">AVEN_190222_1</name>
</gene>
<organism evidence="1 2">
    <name type="scientific">Araneus ventricosus</name>
    <name type="common">Orbweaver spider</name>
    <name type="synonym">Epeira ventricosa</name>
    <dbReference type="NCBI Taxonomy" id="182803"/>
    <lineage>
        <taxon>Eukaryota</taxon>
        <taxon>Metazoa</taxon>
        <taxon>Ecdysozoa</taxon>
        <taxon>Arthropoda</taxon>
        <taxon>Chelicerata</taxon>
        <taxon>Arachnida</taxon>
        <taxon>Araneae</taxon>
        <taxon>Araneomorphae</taxon>
        <taxon>Entelegynae</taxon>
        <taxon>Araneoidea</taxon>
        <taxon>Araneidae</taxon>
        <taxon>Araneus</taxon>
    </lineage>
</organism>
<proteinExistence type="predicted"/>
<dbReference type="AlphaFoldDB" id="A0A4Y2FC32"/>
<comment type="caution">
    <text evidence="1">The sequence shown here is derived from an EMBL/GenBank/DDBJ whole genome shotgun (WGS) entry which is preliminary data.</text>
</comment>
<protein>
    <submittedName>
        <fullName evidence="1">Uncharacterized protein</fullName>
    </submittedName>
</protein>
<dbReference type="EMBL" id="BGPR01000884">
    <property type="protein sequence ID" value="GBM39083.1"/>
    <property type="molecule type" value="Genomic_DNA"/>
</dbReference>